<feature type="domain" description="CBS" evidence="3">
    <location>
        <begin position="76"/>
        <end position="131"/>
    </location>
</feature>
<gene>
    <name evidence="4" type="ORF">C7476_109130</name>
</gene>
<dbReference type="EMBL" id="QPJM01000009">
    <property type="protein sequence ID" value="RCW81948.1"/>
    <property type="molecule type" value="Genomic_DNA"/>
</dbReference>
<name>A0A368YQU6_9HYPH</name>
<dbReference type="InterPro" id="IPR044725">
    <property type="entry name" value="CBSX3_CBS_dom"/>
</dbReference>
<protein>
    <submittedName>
        <fullName evidence="4">CBS domain protein</fullName>
    </submittedName>
</protein>
<evidence type="ECO:0000313" key="4">
    <source>
        <dbReference type="EMBL" id="RCW81948.1"/>
    </source>
</evidence>
<dbReference type="OrthoDB" id="9807125at2"/>
<accession>A0A368YQU6</accession>
<dbReference type="Gene3D" id="3.10.580.10">
    <property type="entry name" value="CBS-domain"/>
    <property type="match status" value="1"/>
</dbReference>
<evidence type="ECO:0000256" key="1">
    <source>
        <dbReference type="ARBA" id="ARBA00023122"/>
    </source>
</evidence>
<sequence>MSVSSILEEKGSHVVTSGPHMLVSDACKVLHEHHIGALVIVDSDRRIQGIFTERDIVASIAEHGMVALAQPIESFMWTNVHRCKPTTGINTLMEMMNTLRARHLPVENDGHLVGIISIGDAVKHHVRAIECEAEYIRSYIAG</sequence>
<dbReference type="SUPFAM" id="SSF54631">
    <property type="entry name" value="CBS-domain pair"/>
    <property type="match status" value="1"/>
</dbReference>
<dbReference type="CDD" id="cd04623">
    <property type="entry name" value="CBS_pair_bac_euk"/>
    <property type="match status" value="1"/>
</dbReference>
<keyword evidence="5" id="KW-1185">Reference proteome</keyword>
<feature type="domain" description="CBS" evidence="3">
    <location>
        <begin position="8"/>
        <end position="68"/>
    </location>
</feature>
<proteinExistence type="predicted"/>
<dbReference type="AlphaFoldDB" id="A0A368YQU6"/>
<dbReference type="PANTHER" id="PTHR43080:SF2">
    <property type="entry name" value="CBS DOMAIN-CONTAINING PROTEIN"/>
    <property type="match status" value="1"/>
</dbReference>
<evidence type="ECO:0000259" key="3">
    <source>
        <dbReference type="PROSITE" id="PS51371"/>
    </source>
</evidence>
<dbReference type="PROSITE" id="PS51371">
    <property type="entry name" value="CBS"/>
    <property type="match status" value="2"/>
</dbReference>
<dbReference type="Pfam" id="PF00571">
    <property type="entry name" value="CBS"/>
    <property type="match status" value="2"/>
</dbReference>
<evidence type="ECO:0000313" key="5">
    <source>
        <dbReference type="Proteomes" id="UP000253324"/>
    </source>
</evidence>
<organism evidence="4 5">
    <name type="scientific">Phyllobacterium bourgognense</name>
    <dbReference type="NCBI Taxonomy" id="314236"/>
    <lineage>
        <taxon>Bacteria</taxon>
        <taxon>Pseudomonadati</taxon>
        <taxon>Pseudomonadota</taxon>
        <taxon>Alphaproteobacteria</taxon>
        <taxon>Hyphomicrobiales</taxon>
        <taxon>Phyllobacteriaceae</taxon>
        <taxon>Phyllobacterium</taxon>
    </lineage>
</organism>
<dbReference type="PANTHER" id="PTHR43080">
    <property type="entry name" value="CBS DOMAIN-CONTAINING PROTEIN CBSX3, MITOCHONDRIAL"/>
    <property type="match status" value="1"/>
</dbReference>
<dbReference type="SMART" id="SM00116">
    <property type="entry name" value="CBS"/>
    <property type="match status" value="2"/>
</dbReference>
<dbReference type="InterPro" id="IPR046342">
    <property type="entry name" value="CBS_dom_sf"/>
</dbReference>
<keyword evidence="1 2" id="KW-0129">CBS domain</keyword>
<dbReference type="InterPro" id="IPR051257">
    <property type="entry name" value="Diverse_CBS-Domain"/>
</dbReference>
<evidence type="ECO:0000256" key="2">
    <source>
        <dbReference type="PROSITE-ProRule" id="PRU00703"/>
    </source>
</evidence>
<dbReference type="Proteomes" id="UP000253324">
    <property type="component" value="Unassembled WGS sequence"/>
</dbReference>
<dbReference type="InterPro" id="IPR000644">
    <property type="entry name" value="CBS_dom"/>
</dbReference>
<dbReference type="RefSeq" id="WP_114430978.1">
    <property type="nucleotide sequence ID" value="NZ_QPJM01000009.1"/>
</dbReference>
<comment type="caution">
    <text evidence="4">The sequence shown here is derived from an EMBL/GenBank/DDBJ whole genome shotgun (WGS) entry which is preliminary data.</text>
</comment>
<reference evidence="4 5" key="1">
    <citation type="submission" date="2018-07" db="EMBL/GenBank/DDBJ databases">
        <title>Genomic Encyclopedia of Type Strains, Phase III (KMG-III): the genomes of soil and plant-associated and newly described type strains.</title>
        <authorList>
            <person name="Whitman W."/>
        </authorList>
    </citation>
    <scope>NUCLEOTIDE SEQUENCE [LARGE SCALE GENOMIC DNA]</scope>
    <source>
        <strain evidence="4 5">31-25a</strain>
    </source>
</reference>